<feature type="compositionally biased region" description="Polar residues" evidence="1">
    <location>
        <begin position="117"/>
        <end position="130"/>
    </location>
</feature>
<dbReference type="KEGG" id="psco:LY89DRAFT_487790"/>
<feature type="region of interest" description="Disordered" evidence="1">
    <location>
        <begin position="219"/>
        <end position="243"/>
    </location>
</feature>
<feature type="compositionally biased region" description="Basic and acidic residues" evidence="1">
    <location>
        <begin position="1"/>
        <end position="11"/>
    </location>
</feature>
<feature type="region of interest" description="Disordered" evidence="1">
    <location>
        <begin position="117"/>
        <end position="140"/>
    </location>
</feature>
<organism evidence="2 3">
    <name type="scientific">Mollisia scopiformis</name>
    <name type="common">Conifer needle endophyte fungus</name>
    <name type="synonym">Phialocephala scopiformis</name>
    <dbReference type="NCBI Taxonomy" id="149040"/>
    <lineage>
        <taxon>Eukaryota</taxon>
        <taxon>Fungi</taxon>
        <taxon>Dikarya</taxon>
        <taxon>Ascomycota</taxon>
        <taxon>Pezizomycotina</taxon>
        <taxon>Leotiomycetes</taxon>
        <taxon>Helotiales</taxon>
        <taxon>Mollisiaceae</taxon>
        <taxon>Mollisia</taxon>
    </lineage>
</organism>
<evidence type="ECO:0000313" key="3">
    <source>
        <dbReference type="Proteomes" id="UP000070700"/>
    </source>
</evidence>
<evidence type="ECO:0000313" key="2">
    <source>
        <dbReference type="EMBL" id="KUJ19267.1"/>
    </source>
</evidence>
<evidence type="ECO:0000256" key="1">
    <source>
        <dbReference type="SAM" id="MobiDB-lite"/>
    </source>
</evidence>
<gene>
    <name evidence="2" type="ORF">LY89DRAFT_487790</name>
</gene>
<dbReference type="OrthoDB" id="3439027at2759"/>
<dbReference type="InParanoid" id="A0A194XHL5"/>
<reference evidence="2 3" key="1">
    <citation type="submission" date="2015-10" db="EMBL/GenBank/DDBJ databases">
        <title>Full genome of DAOMC 229536 Phialocephala scopiformis, a fungal endophyte of spruce producing the potent anti-insectan compound rugulosin.</title>
        <authorList>
            <consortium name="DOE Joint Genome Institute"/>
            <person name="Walker A.K."/>
            <person name="Frasz S.L."/>
            <person name="Seifert K.A."/>
            <person name="Miller J.D."/>
            <person name="Mondo S.J."/>
            <person name="Labutti K."/>
            <person name="Lipzen A."/>
            <person name="Dockter R."/>
            <person name="Kennedy M."/>
            <person name="Grigoriev I.V."/>
            <person name="Spatafora J.W."/>
        </authorList>
    </citation>
    <scope>NUCLEOTIDE SEQUENCE [LARGE SCALE GENOMIC DNA]</scope>
    <source>
        <strain evidence="2 3">CBS 120377</strain>
    </source>
</reference>
<name>A0A194XHL5_MOLSC</name>
<sequence length="243" mass="27074">MPLHELQRRDSWPPTQVRLTQDPNTVRQDIETAIDENPFAFFLTSPDEIDIDDYLSDDDLNAGIETPDSSRSPVREVSPSALQRNPLPLDDDEDDDEEYEFGFGLAIPLSLKDFTKASSTTVSGRQSRTGNRSKEEQEELHGLGISLPEFSARGRARVRLVPGRGRGYSRSLSARRPASWRAPSPEIFSIREERESDEEKNEGMGMEIYSASAPATSQMRQGGIMASPSAAAAKPKKRVHWAL</sequence>
<proteinExistence type="predicted"/>
<dbReference type="AlphaFoldDB" id="A0A194XHL5"/>
<keyword evidence="3" id="KW-1185">Reference proteome</keyword>
<feature type="region of interest" description="Disordered" evidence="1">
    <location>
        <begin position="1"/>
        <end position="24"/>
    </location>
</feature>
<feature type="compositionally biased region" description="Polar residues" evidence="1">
    <location>
        <begin position="13"/>
        <end position="24"/>
    </location>
</feature>
<feature type="compositionally biased region" description="Low complexity" evidence="1">
    <location>
        <begin position="69"/>
        <end position="80"/>
    </location>
</feature>
<dbReference type="STRING" id="149040.A0A194XHL5"/>
<dbReference type="EMBL" id="KQ947411">
    <property type="protein sequence ID" value="KUJ19267.1"/>
    <property type="molecule type" value="Genomic_DNA"/>
</dbReference>
<dbReference type="GeneID" id="28817589"/>
<feature type="compositionally biased region" description="Basic residues" evidence="1">
    <location>
        <begin position="234"/>
        <end position="243"/>
    </location>
</feature>
<feature type="region of interest" description="Disordered" evidence="1">
    <location>
        <begin position="53"/>
        <end position="96"/>
    </location>
</feature>
<accession>A0A194XHL5</accession>
<dbReference type="RefSeq" id="XP_018073622.1">
    <property type="nucleotide sequence ID" value="XM_018207863.1"/>
</dbReference>
<dbReference type="Proteomes" id="UP000070700">
    <property type="component" value="Unassembled WGS sequence"/>
</dbReference>
<protein>
    <submittedName>
        <fullName evidence="2">Uncharacterized protein</fullName>
    </submittedName>
</protein>